<dbReference type="RefSeq" id="WP_154534819.1">
    <property type="nucleotide sequence ID" value="NZ_VUNG01000032.1"/>
</dbReference>
<feature type="domain" description="Polyvalent protein metallopeptidase" evidence="3">
    <location>
        <begin position="222"/>
        <end position="327"/>
    </location>
</feature>
<dbReference type="AlphaFoldDB" id="A0A7K0KHB9"/>
<feature type="compositionally biased region" description="Basic and acidic residues" evidence="1">
    <location>
        <begin position="405"/>
        <end position="420"/>
    </location>
</feature>
<organism evidence="4 5">
    <name type="scientific">Hallella mizrahii</name>
    <dbReference type="NCBI Taxonomy" id="2606637"/>
    <lineage>
        <taxon>Bacteria</taxon>
        <taxon>Pseudomonadati</taxon>
        <taxon>Bacteroidota</taxon>
        <taxon>Bacteroidia</taxon>
        <taxon>Bacteroidales</taxon>
        <taxon>Prevotellaceae</taxon>
        <taxon>Hallella</taxon>
    </lineage>
</organism>
<protein>
    <submittedName>
        <fullName evidence="4">DUF1738 domain-containing protein</fullName>
    </submittedName>
</protein>
<proteinExistence type="predicted"/>
<dbReference type="Proteomes" id="UP000438914">
    <property type="component" value="Unassembled WGS sequence"/>
</dbReference>
<feature type="domain" description="N-terminal" evidence="2">
    <location>
        <begin position="20"/>
        <end position="167"/>
    </location>
</feature>
<evidence type="ECO:0000313" key="5">
    <source>
        <dbReference type="Proteomes" id="UP000438914"/>
    </source>
</evidence>
<dbReference type="Pfam" id="PF08401">
    <property type="entry name" value="ArdcN"/>
    <property type="match status" value="1"/>
</dbReference>
<reference evidence="4 5" key="1">
    <citation type="submission" date="2019-08" db="EMBL/GenBank/DDBJ databases">
        <title>In-depth cultivation of the pig gut microbiome towards novel bacterial diversity and tailored functional studies.</title>
        <authorList>
            <person name="Wylensek D."/>
            <person name="Hitch T.C.A."/>
            <person name="Clavel T."/>
        </authorList>
    </citation>
    <scope>NUCLEOTIDE SEQUENCE [LARGE SCALE GENOMIC DNA]</scope>
    <source>
        <strain evidence="4 5">LKV-178-WT-2A</strain>
    </source>
</reference>
<name>A0A7K0KHB9_9BACT</name>
<dbReference type="InterPro" id="IPR013610">
    <property type="entry name" value="ArdC_N"/>
</dbReference>
<comment type="caution">
    <text evidence="4">The sequence shown here is derived from an EMBL/GenBank/DDBJ whole genome shotgun (WGS) entry which is preliminary data.</text>
</comment>
<evidence type="ECO:0000256" key="1">
    <source>
        <dbReference type="SAM" id="MobiDB-lite"/>
    </source>
</evidence>
<evidence type="ECO:0000259" key="2">
    <source>
        <dbReference type="Pfam" id="PF08401"/>
    </source>
</evidence>
<evidence type="ECO:0000259" key="3">
    <source>
        <dbReference type="Pfam" id="PF18818"/>
    </source>
</evidence>
<accession>A0A7K0KHB9</accession>
<sequence length="420" mass="47711">MPRKNYNTDGPNAEDRAWAAFTGMMIQHIKEIQKDWKKPWFSETASKWPKNMSGREYNGMNAIMLMLQSEKQGYTTPVWATFDRVAGLNFVKGNDGKRQRKLDDNGQPLPLVSINKGEKSTPVFITTFTVVNKETRERIKYDDYKQMAQEERAKYNVYPKLQVYNVFNVAAQTNLQESRPELYAKIVQENQSPRREAGETTTFEPLDKMISGNLWFCPVKEVEGDNCYYSVSKDEIVLPPRATFVDGESFAGNFFHEATHSLGSEHRLNRLAGAKFGSKDYAVEELIAEMTAAAVSSRYGMTKHVKEDSAAYLKSWLKSLNESPEFIKTVLTDVRKAASVMTQRIDKIQVAIDEGKELHKEDFPDFQKANGQITQAGQSMIAAKSADSQCSNSTVEEAKSLQVEQPKESNEERISRGYHR</sequence>
<feature type="region of interest" description="Disordered" evidence="1">
    <location>
        <begin position="384"/>
        <end position="420"/>
    </location>
</feature>
<keyword evidence="5" id="KW-1185">Reference proteome</keyword>
<dbReference type="InterPro" id="IPR041459">
    <property type="entry name" value="MPTase-PolyVal"/>
</dbReference>
<dbReference type="EMBL" id="VUNG01000032">
    <property type="protein sequence ID" value="MST85232.1"/>
    <property type="molecule type" value="Genomic_DNA"/>
</dbReference>
<dbReference type="GO" id="GO:0003697">
    <property type="term" value="F:single-stranded DNA binding"/>
    <property type="evidence" value="ECO:0007669"/>
    <property type="project" value="InterPro"/>
</dbReference>
<gene>
    <name evidence="4" type="ORF">FYJ73_11250</name>
</gene>
<dbReference type="Pfam" id="PF18818">
    <property type="entry name" value="MPTase-PolyVal"/>
    <property type="match status" value="1"/>
</dbReference>
<evidence type="ECO:0000313" key="4">
    <source>
        <dbReference type="EMBL" id="MST85232.1"/>
    </source>
</evidence>
<feature type="compositionally biased region" description="Polar residues" evidence="1">
    <location>
        <begin position="386"/>
        <end position="395"/>
    </location>
</feature>